<comment type="caution">
    <text evidence="1">The sequence shown here is derived from an EMBL/GenBank/DDBJ whole genome shotgun (WGS) entry which is preliminary data.</text>
</comment>
<proteinExistence type="predicted"/>
<protein>
    <recommendedName>
        <fullName evidence="3">NADH dehydrogenase subunit 7</fullName>
    </recommendedName>
</protein>
<evidence type="ECO:0000313" key="1">
    <source>
        <dbReference type="EMBL" id="CAG2069308.1"/>
    </source>
</evidence>
<dbReference type="EMBL" id="CAJPIN010127826">
    <property type="protein sequence ID" value="CAG2069308.1"/>
    <property type="molecule type" value="Genomic_DNA"/>
</dbReference>
<dbReference type="Proteomes" id="UP001153148">
    <property type="component" value="Unassembled WGS sequence"/>
</dbReference>
<reference evidence="1" key="1">
    <citation type="submission" date="2021-03" db="EMBL/GenBank/DDBJ databases">
        <authorList>
            <person name="Tran Van P."/>
        </authorList>
    </citation>
    <scope>NUCLEOTIDE SEQUENCE</scope>
</reference>
<organism evidence="1 2">
    <name type="scientific">Timema podura</name>
    <name type="common">Walking stick</name>
    <dbReference type="NCBI Taxonomy" id="61482"/>
    <lineage>
        <taxon>Eukaryota</taxon>
        <taxon>Metazoa</taxon>
        <taxon>Ecdysozoa</taxon>
        <taxon>Arthropoda</taxon>
        <taxon>Hexapoda</taxon>
        <taxon>Insecta</taxon>
        <taxon>Pterygota</taxon>
        <taxon>Neoptera</taxon>
        <taxon>Polyneoptera</taxon>
        <taxon>Phasmatodea</taxon>
        <taxon>Timematodea</taxon>
        <taxon>Timematoidea</taxon>
        <taxon>Timematidae</taxon>
        <taxon>Timema</taxon>
    </lineage>
</organism>
<keyword evidence="2" id="KW-1185">Reference proteome</keyword>
<evidence type="ECO:0000313" key="2">
    <source>
        <dbReference type="Proteomes" id="UP001153148"/>
    </source>
</evidence>
<sequence>MTELMHLVKFNYNDMIGAKK</sequence>
<accession>A0ABN7PN94</accession>
<evidence type="ECO:0008006" key="3">
    <source>
        <dbReference type="Google" id="ProtNLM"/>
    </source>
</evidence>
<gene>
    <name evidence="1" type="ORF">TPAB3V08_LOCUS16250</name>
</gene>
<name>A0ABN7PN94_TIMPD</name>
<feature type="non-terminal residue" evidence="1">
    <location>
        <position position="20"/>
    </location>
</feature>